<dbReference type="CDD" id="cd11614">
    <property type="entry name" value="SAF_CpaB_FlgA_like"/>
    <property type="match status" value="1"/>
</dbReference>
<comment type="similarity">
    <text evidence="4">Belongs to the FlgA family.</text>
</comment>
<evidence type="ECO:0000256" key="3">
    <source>
        <dbReference type="ARBA" id="ARBA00022764"/>
    </source>
</evidence>
<feature type="signal peptide" evidence="4">
    <location>
        <begin position="1"/>
        <end position="19"/>
    </location>
</feature>
<dbReference type="Pfam" id="PF13144">
    <property type="entry name" value="ChapFlgA"/>
    <property type="match status" value="1"/>
</dbReference>
<dbReference type="OrthoDB" id="7619725at2"/>
<name>A0A1L9NR46_9RHOB</name>
<dbReference type="NCBIfam" id="TIGR03170">
    <property type="entry name" value="flgA_cterm"/>
    <property type="match status" value="1"/>
</dbReference>
<dbReference type="SMART" id="SM00858">
    <property type="entry name" value="SAF"/>
    <property type="match status" value="1"/>
</dbReference>
<reference evidence="6 7" key="1">
    <citation type="submission" date="2016-10" db="EMBL/GenBank/DDBJ databases">
        <title>Genome sequence of Planktotalea frisia SH6-1.</title>
        <authorList>
            <person name="Poehlein A."/>
            <person name="Bakenhus I."/>
            <person name="Voget S."/>
            <person name="Brinkhoff T."/>
            <person name="Simon M."/>
        </authorList>
    </citation>
    <scope>NUCLEOTIDE SEQUENCE [LARGE SCALE GENOMIC DNA]</scope>
    <source>
        <strain evidence="6 7">SH6-1</strain>
    </source>
</reference>
<dbReference type="STRING" id="696762.PFRI_40900"/>
<sequence length="140" mass="15239">MIRAFLFTIFWFAALPVSADIAIATRNIRPGEVLRSVDVLMVRGTADEAFSDPNDVIGTEARTALYAGRTILRNQLTAAASVQRNQIVELVFLNNGLSMSTEGRALARGAVGQRIRVMNLPSKTSIFGTIERNGSVRVSE</sequence>
<dbReference type="PANTHER" id="PTHR36307">
    <property type="entry name" value="FLAGELLA BASAL BODY P-RING FORMATION PROTEIN FLGA"/>
    <property type="match status" value="1"/>
</dbReference>
<organism evidence="6 7">
    <name type="scientific">Planktotalea frisia</name>
    <dbReference type="NCBI Taxonomy" id="696762"/>
    <lineage>
        <taxon>Bacteria</taxon>
        <taxon>Pseudomonadati</taxon>
        <taxon>Pseudomonadota</taxon>
        <taxon>Alphaproteobacteria</taxon>
        <taxon>Rhodobacterales</taxon>
        <taxon>Paracoccaceae</taxon>
        <taxon>Planktotalea</taxon>
    </lineage>
</organism>
<proteinExistence type="inferred from homology"/>
<keyword evidence="6" id="KW-0282">Flagellum</keyword>
<comment type="function">
    <text evidence="4">Involved in the assembly process of the P-ring formation. It may associate with FlgF on the rod constituting a structure essential for the P-ring assembly or may act as a modulator protein for the P-ring assembly.</text>
</comment>
<dbReference type="Proteomes" id="UP000184514">
    <property type="component" value="Unassembled WGS sequence"/>
</dbReference>
<keyword evidence="7" id="KW-1185">Reference proteome</keyword>
<comment type="caution">
    <text evidence="6">The sequence shown here is derived from an EMBL/GenBank/DDBJ whole genome shotgun (WGS) entry which is preliminary data.</text>
</comment>
<gene>
    <name evidence="6" type="ORF">PFRI_40900</name>
</gene>
<dbReference type="RefSeq" id="WP_072632551.1">
    <property type="nucleotide sequence ID" value="NZ_JABBAN010000264.1"/>
</dbReference>
<dbReference type="InterPro" id="IPR013974">
    <property type="entry name" value="SAF"/>
</dbReference>
<comment type="subcellular location">
    <subcellularLocation>
        <location evidence="1 4">Periplasm</location>
    </subcellularLocation>
</comment>
<feature type="domain" description="SAF" evidence="5">
    <location>
        <begin position="19"/>
        <end position="77"/>
    </location>
</feature>
<keyword evidence="6" id="KW-0969">Cilium</keyword>
<dbReference type="PANTHER" id="PTHR36307:SF1">
    <property type="entry name" value="FLAGELLA BASAL BODY P-RING FORMATION PROTEIN FLGA"/>
    <property type="match status" value="1"/>
</dbReference>
<keyword evidence="6" id="KW-0966">Cell projection</keyword>
<dbReference type="EMBL" id="MLCB01000224">
    <property type="protein sequence ID" value="OJI91709.1"/>
    <property type="molecule type" value="Genomic_DNA"/>
</dbReference>
<keyword evidence="4" id="KW-1005">Bacterial flagellum biogenesis</keyword>
<dbReference type="GO" id="GO:0042597">
    <property type="term" value="C:periplasmic space"/>
    <property type="evidence" value="ECO:0007669"/>
    <property type="project" value="UniProtKB-SubCell"/>
</dbReference>
<keyword evidence="3 4" id="KW-0574">Periplasm</keyword>
<feature type="chain" id="PRO_5011810528" description="Flagella basal body P-ring formation protein FlgA" evidence="4">
    <location>
        <begin position="20"/>
        <end position="140"/>
    </location>
</feature>
<keyword evidence="2 4" id="KW-0732">Signal</keyword>
<evidence type="ECO:0000313" key="7">
    <source>
        <dbReference type="Proteomes" id="UP000184514"/>
    </source>
</evidence>
<dbReference type="InterPro" id="IPR039246">
    <property type="entry name" value="Flagellar_FlgA"/>
</dbReference>
<dbReference type="GO" id="GO:0044780">
    <property type="term" value="P:bacterial-type flagellum assembly"/>
    <property type="evidence" value="ECO:0007669"/>
    <property type="project" value="InterPro"/>
</dbReference>
<evidence type="ECO:0000313" key="6">
    <source>
        <dbReference type="EMBL" id="OJI91709.1"/>
    </source>
</evidence>
<dbReference type="InterPro" id="IPR017585">
    <property type="entry name" value="SAF_FlgA"/>
</dbReference>
<dbReference type="Gene3D" id="2.30.30.760">
    <property type="match status" value="1"/>
</dbReference>
<accession>A0A1L9NR46</accession>
<dbReference type="Gene3D" id="3.90.1210.10">
    <property type="entry name" value="Antifreeze-like/N-acetylneuraminic acid synthase C-terminal domain"/>
    <property type="match status" value="1"/>
</dbReference>
<evidence type="ECO:0000256" key="4">
    <source>
        <dbReference type="RuleBase" id="RU362063"/>
    </source>
</evidence>
<dbReference type="AlphaFoldDB" id="A0A1L9NR46"/>
<protein>
    <recommendedName>
        <fullName evidence="4">Flagella basal body P-ring formation protein FlgA</fullName>
    </recommendedName>
</protein>
<evidence type="ECO:0000256" key="2">
    <source>
        <dbReference type="ARBA" id="ARBA00022729"/>
    </source>
</evidence>
<evidence type="ECO:0000256" key="1">
    <source>
        <dbReference type="ARBA" id="ARBA00004418"/>
    </source>
</evidence>
<evidence type="ECO:0000259" key="5">
    <source>
        <dbReference type="SMART" id="SM00858"/>
    </source>
</evidence>